<gene>
    <name evidence="2" type="ORF">EJC50_06640</name>
</gene>
<dbReference type="RefSeq" id="WP_126013886.1">
    <property type="nucleotide sequence ID" value="NZ_CP034437.1"/>
</dbReference>
<feature type="chain" id="PRO_5039239507" evidence="1">
    <location>
        <begin position="23"/>
        <end position="280"/>
    </location>
</feature>
<evidence type="ECO:0000313" key="2">
    <source>
        <dbReference type="EMBL" id="AZN39374.1"/>
    </source>
</evidence>
<feature type="signal peptide" evidence="1">
    <location>
        <begin position="1"/>
        <end position="22"/>
    </location>
</feature>
<dbReference type="EMBL" id="CP034437">
    <property type="protein sequence ID" value="AZN39374.1"/>
    <property type="molecule type" value="Genomic_DNA"/>
</dbReference>
<keyword evidence="1" id="KW-0732">Signal</keyword>
<accession>A0A3Q8X346</accession>
<sequence>MLHGMKKKAFSALFIILVTVIAAIGTEPGAAAASSVKLTSAAQASLGKQITLATPQMKEKLQAQALVLSVLQLSEDTLDKQIQTLHDNNGNALAAVRERIKGIDADKLNKLAQTAASVHEKYKPLLSLYTSLNAQVKDAKTLKLKTLTALLQAQADGLKPVVALARADIRAHDDALKVAKAAAASKIKHLRAILADITPLRDQIKSVQTVISGTKKNISPVITTLNASMKSGTFEGTLQSLTTLASLSRTIVEQKQRISSFESRISGIITGVNAQVPGKS</sequence>
<dbReference type="AlphaFoldDB" id="A0A3Q8X346"/>
<evidence type="ECO:0000256" key="1">
    <source>
        <dbReference type="SAM" id="SignalP"/>
    </source>
</evidence>
<dbReference type="Proteomes" id="UP000272528">
    <property type="component" value="Chromosome"/>
</dbReference>
<dbReference type="OrthoDB" id="2679013at2"/>
<organism evidence="2 3">
    <name type="scientific">Paenibacillus albus</name>
    <dbReference type="NCBI Taxonomy" id="2495582"/>
    <lineage>
        <taxon>Bacteria</taxon>
        <taxon>Bacillati</taxon>
        <taxon>Bacillota</taxon>
        <taxon>Bacilli</taxon>
        <taxon>Bacillales</taxon>
        <taxon>Paenibacillaceae</taxon>
        <taxon>Paenibacillus</taxon>
    </lineage>
</organism>
<dbReference type="KEGG" id="palb:EJC50_06640"/>
<evidence type="ECO:0000313" key="3">
    <source>
        <dbReference type="Proteomes" id="UP000272528"/>
    </source>
</evidence>
<protein>
    <submittedName>
        <fullName evidence="2">Uncharacterized protein</fullName>
    </submittedName>
</protein>
<keyword evidence="3" id="KW-1185">Reference proteome</keyword>
<reference evidence="3" key="1">
    <citation type="submission" date="2018-12" db="EMBL/GenBank/DDBJ databases">
        <title>Genome sequence of Peanibacillus sp.</title>
        <authorList>
            <person name="Subramani G."/>
            <person name="Srinivasan S."/>
            <person name="Kim M.K."/>
        </authorList>
    </citation>
    <scope>NUCLEOTIDE SEQUENCE [LARGE SCALE GENOMIC DNA]</scope>
    <source>
        <strain evidence="3">18JY67-1</strain>
    </source>
</reference>
<proteinExistence type="predicted"/>
<name>A0A3Q8X346_9BACL</name>